<dbReference type="AlphaFoldDB" id="A0A9D5A457"/>
<comment type="caution">
    <text evidence="1">The sequence shown here is derived from an EMBL/GenBank/DDBJ whole genome shotgun (WGS) entry which is preliminary data.</text>
</comment>
<proteinExistence type="predicted"/>
<dbReference type="EMBL" id="JAMSHJ010000006">
    <property type="protein sequence ID" value="KAI5393608.1"/>
    <property type="molecule type" value="Genomic_DNA"/>
</dbReference>
<reference evidence="1 2" key="1">
    <citation type="journal article" date="2022" name="Nat. Genet.">
        <title>Improved pea reference genome and pan-genome highlight genomic features and evolutionary characteristics.</title>
        <authorList>
            <person name="Yang T."/>
            <person name="Liu R."/>
            <person name="Luo Y."/>
            <person name="Hu S."/>
            <person name="Wang D."/>
            <person name="Wang C."/>
            <person name="Pandey M.K."/>
            <person name="Ge S."/>
            <person name="Xu Q."/>
            <person name="Li N."/>
            <person name="Li G."/>
            <person name="Huang Y."/>
            <person name="Saxena R.K."/>
            <person name="Ji Y."/>
            <person name="Li M."/>
            <person name="Yan X."/>
            <person name="He Y."/>
            <person name="Liu Y."/>
            <person name="Wang X."/>
            <person name="Xiang C."/>
            <person name="Varshney R.K."/>
            <person name="Ding H."/>
            <person name="Gao S."/>
            <person name="Zong X."/>
        </authorList>
    </citation>
    <scope>NUCLEOTIDE SEQUENCE [LARGE SCALE GENOMIC DNA]</scope>
    <source>
        <strain evidence="1 2">cv. Zhongwan 6</strain>
    </source>
</reference>
<gene>
    <name evidence="1" type="ORF">KIW84_060654</name>
</gene>
<name>A0A9D5A457_PEA</name>
<accession>A0A9D5A457</accession>
<sequence>MVEIGMLISQYRQFLYLCNMVLSSFQSVEEERLMRKLYEVMSIHGITKQIEDNSNVSHDSAGAEQFNNNVNTNLEEYDKQLAVTISEYHELSPPPLGYPTNPCMIFRVWYGVAHGKRKNGRVYGAGGYAKTIKQRDRSLRMRLVDGKGTSHSSILTINMVETVRNLAHIEASRETTIRNAEIEEMGKRQAEMEEELGRKTTEYEEAMRIANEGAQRFEQFIALHMNQGFGG</sequence>
<organism evidence="1 2">
    <name type="scientific">Pisum sativum</name>
    <name type="common">Garden pea</name>
    <name type="synonym">Lathyrus oleraceus</name>
    <dbReference type="NCBI Taxonomy" id="3888"/>
    <lineage>
        <taxon>Eukaryota</taxon>
        <taxon>Viridiplantae</taxon>
        <taxon>Streptophyta</taxon>
        <taxon>Embryophyta</taxon>
        <taxon>Tracheophyta</taxon>
        <taxon>Spermatophyta</taxon>
        <taxon>Magnoliopsida</taxon>
        <taxon>eudicotyledons</taxon>
        <taxon>Gunneridae</taxon>
        <taxon>Pentapetalae</taxon>
        <taxon>rosids</taxon>
        <taxon>fabids</taxon>
        <taxon>Fabales</taxon>
        <taxon>Fabaceae</taxon>
        <taxon>Papilionoideae</taxon>
        <taxon>50 kb inversion clade</taxon>
        <taxon>NPAAA clade</taxon>
        <taxon>Hologalegina</taxon>
        <taxon>IRL clade</taxon>
        <taxon>Fabeae</taxon>
        <taxon>Lathyrus</taxon>
    </lineage>
</organism>
<evidence type="ECO:0000313" key="2">
    <source>
        <dbReference type="Proteomes" id="UP001058974"/>
    </source>
</evidence>
<evidence type="ECO:0000313" key="1">
    <source>
        <dbReference type="EMBL" id="KAI5393608.1"/>
    </source>
</evidence>
<protein>
    <submittedName>
        <fullName evidence="1">Uncharacterized protein</fullName>
    </submittedName>
</protein>
<keyword evidence="2" id="KW-1185">Reference proteome</keyword>
<dbReference type="Proteomes" id="UP001058974">
    <property type="component" value="Chromosome 6"/>
</dbReference>
<dbReference type="Gramene" id="Psat06G0065400-T1">
    <property type="protein sequence ID" value="KAI5393608.1"/>
    <property type="gene ID" value="KIW84_060654"/>
</dbReference>